<dbReference type="Gene3D" id="2.10.25.10">
    <property type="entry name" value="Laminin"/>
    <property type="match status" value="2"/>
</dbReference>
<dbReference type="SUPFAM" id="SSF53300">
    <property type="entry name" value="vWA-like"/>
    <property type="match status" value="1"/>
</dbReference>
<dbReference type="PANTHER" id="PTHR24020">
    <property type="entry name" value="COLLAGEN ALPHA"/>
    <property type="match status" value="1"/>
</dbReference>
<dbReference type="InterPro" id="IPR036465">
    <property type="entry name" value="vWFA_dom_sf"/>
</dbReference>
<feature type="domain" description="VWFA" evidence="3">
    <location>
        <begin position="301"/>
        <end position="441"/>
    </location>
</feature>
<dbReference type="PROSITE" id="PS01186">
    <property type="entry name" value="EGF_2"/>
    <property type="match status" value="2"/>
</dbReference>
<dbReference type="PANTHER" id="PTHR24020:SF84">
    <property type="entry name" value="VWFA DOMAIN-CONTAINING PROTEIN"/>
    <property type="match status" value="1"/>
</dbReference>
<reference evidence="4" key="2">
    <citation type="submission" date="2020-11" db="EMBL/GenBank/DDBJ databases">
        <authorList>
            <person name="McCartney M.A."/>
            <person name="Auch B."/>
            <person name="Kono T."/>
            <person name="Mallez S."/>
            <person name="Becker A."/>
            <person name="Gohl D.M."/>
            <person name="Silverstein K.A.T."/>
            <person name="Koren S."/>
            <person name="Bechman K.B."/>
            <person name="Herman A."/>
            <person name="Abrahante J.E."/>
            <person name="Garbe J."/>
        </authorList>
    </citation>
    <scope>NUCLEOTIDE SEQUENCE</scope>
    <source>
        <strain evidence="4">Duluth1</strain>
        <tissue evidence="4">Whole animal</tissue>
    </source>
</reference>
<dbReference type="InterPro" id="IPR002035">
    <property type="entry name" value="VWF_A"/>
</dbReference>
<keyword evidence="5" id="KW-1185">Reference proteome</keyword>
<sequence length="441" mass="47906">MDGTARTVNSSSEHGPDIVTCFPTSTNTDYTCKNCASGWKGKSCHLVDCSSGSYCTNDGECVENGTDYTCVCKNGWNGKDCELVVCTWSGHCNDRGSCVPIPTTRAATALPGGKEKVAILLTVAVENTAPTMGFVWKVERTTRVCARMAGPEKIVNSSSVLGPDTVTTVECVHQHLLQPTTCATIACQGGKGKVVISLSVTGQDTATAVERVIQRPRLWITRAAIAIMVGKGKVAISLTATVECIAKMAVKGLPAHCPIRCLNDGECHLQNGGLEFNCTCAKGYLGDNCQIDMCSPYMIADIVMVIDISDSQTNMVFQELKENIKQLISQFPVGPNHFQFSIILYGKQPHVMFHLNNTYDNDTILDAVDNMTIPDTIRGPTFTGEALQFVYKESFRESNGGRSEVDRYVLVITDGMASDIQKTLEQAKRLSDFLLFPTIKY</sequence>
<dbReference type="InterPro" id="IPR000742">
    <property type="entry name" value="EGF"/>
</dbReference>
<dbReference type="Proteomes" id="UP000828390">
    <property type="component" value="Unassembled WGS sequence"/>
</dbReference>
<dbReference type="PROSITE" id="PS50234">
    <property type="entry name" value="VWFA"/>
    <property type="match status" value="1"/>
</dbReference>
<protein>
    <submittedName>
        <fullName evidence="4">Uncharacterized protein</fullName>
    </submittedName>
</protein>
<dbReference type="AlphaFoldDB" id="A0A9D4K4D2"/>
<dbReference type="Pfam" id="PF00092">
    <property type="entry name" value="VWA"/>
    <property type="match status" value="1"/>
</dbReference>
<dbReference type="CDD" id="cd00054">
    <property type="entry name" value="EGF_CA"/>
    <property type="match status" value="2"/>
</dbReference>
<dbReference type="Gene3D" id="3.40.50.410">
    <property type="entry name" value="von Willebrand factor, type A domain"/>
    <property type="match status" value="1"/>
</dbReference>
<feature type="disulfide bond" evidence="1">
    <location>
        <begin position="280"/>
        <end position="289"/>
    </location>
</feature>
<dbReference type="SMART" id="SM00327">
    <property type="entry name" value="VWA"/>
    <property type="match status" value="1"/>
</dbReference>
<dbReference type="SMART" id="SM00181">
    <property type="entry name" value="EGF"/>
    <property type="match status" value="3"/>
</dbReference>
<proteinExistence type="predicted"/>
<dbReference type="InterPro" id="IPR050525">
    <property type="entry name" value="ECM_Assembly_Org"/>
</dbReference>
<evidence type="ECO:0000313" key="5">
    <source>
        <dbReference type="Proteomes" id="UP000828390"/>
    </source>
</evidence>
<feature type="domain" description="EGF-like" evidence="2">
    <location>
        <begin position="253"/>
        <end position="290"/>
    </location>
</feature>
<reference evidence="4" key="1">
    <citation type="journal article" date="2019" name="bioRxiv">
        <title>The Genome of the Zebra Mussel, Dreissena polymorpha: A Resource for Invasive Species Research.</title>
        <authorList>
            <person name="McCartney M.A."/>
            <person name="Auch B."/>
            <person name="Kono T."/>
            <person name="Mallez S."/>
            <person name="Zhang Y."/>
            <person name="Obille A."/>
            <person name="Becker A."/>
            <person name="Abrahante J.E."/>
            <person name="Garbe J."/>
            <person name="Badalamenti J.P."/>
            <person name="Herman A."/>
            <person name="Mangelson H."/>
            <person name="Liachko I."/>
            <person name="Sullivan S."/>
            <person name="Sone E.D."/>
            <person name="Koren S."/>
            <person name="Silverstein K.A.T."/>
            <person name="Beckman K.B."/>
            <person name="Gohl D.M."/>
        </authorList>
    </citation>
    <scope>NUCLEOTIDE SEQUENCE</scope>
    <source>
        <strain evidence="4">Duluth1</strain>
        <tissue evidence="4">Whole animal</tissue>
    </source>
</reference>
<dbReference type="EMBL" id="JAIWYP010000004">
    <property type="protein sequence ID" value="KAH3832790.1"/>
    <property type="molecule type" value="Genomic_DNA"/>
</dbReference>
<feature type="domain" description="EGF-like" evidence="2">
    <location>
        <begin position="45"/>
        <end position="82"/>
    </location>
</feature>
<organism evidence="4 5">
    <name type="scientific">Dreissena polymorpha</name>
    <name type="common">Zebra mussel</name>
    <name type="synonym">Mytilus polymorpha</name>
    <dbReference type="NCBI Taxonomy" id="45954"/>
    <lineage>
        <taxon>Eukaryota</taxon>
        <taxon>Metazoa</taxon>
        <taxon>Spiralia</taxon>
        <taxon>Lophotrochozoa</taxon>
        <taxon>Mollusca</taxon>
        <taxon>Bivalvia</taxon>
        <taxon>Autobranchia</taxon>
        <taxon>Heteroconchia</taxon>
        <taxon>Euheterodonta</taxon>
        <taxon>Imparidentia</taxon>
        <taxon>Neoheterodontei</taxon>
        <taxon>Myida</taxon>
        <taxon>Dreissenoidea</taxon>
        <taxon>Dreissenidae</taxon>
        <taxon>Dreissena</taxon>
    </lineage>
</organism>
<dbReference type="PROSITE" id="PS00022">
    <property type="entry name" value="EGF_1"/>
    <property type="match status" value="2"/>
</dbReference>
<feature type="disulfide bond" evidence="1">
    <location>
        <begin position="257"/>
        <end position="267"/>
    </location>
</feature>
<evidence type="ECO:0000259" key="2">
    <source>
        <dbReference type="PROSITE" id="PS50026"/>
    </source>
</evidence>
<keyword evidence="1" id="KW-1015">Disulfide bond</keyword>
<feature type="disulfide bond" evidence="1">
    <location>
        <begin position="261"/>
        <end position="278"/>
    </location>
</feature>
<feature type="disulfide bond" evidence="1">
    <location>
        <begin position="72"/>
        <end position="81"/>
    </location>
</feature>
<comment type="caution">
    <text evidence="4">The sequence shown here is derived from an EMBL/GenBank/DDBJ whole genome shotgun (WGS) entry which is preliminary data.</text>
</comment>
<name>A0A9D4K4D2_DREPO</name>
<accession>A0A9D4K4D2</accession>
<dbReference type="PROSITE" id="PS50026">
    <property type="entry name" value="EGF_3"/>
    <property type="match status" value="2"/>
</dbReference>
<evidence type="ECO:0000313" key="4">
    <source>
        <dbReference type="EMBL" id="KAH3832790.1"/>
    </source>
</evidence>
<evidence type="ECO:0000256" key="1">
    <source>
        <dbReference type="PROSITE-ProRule" id="PRU00076"/>
    </source>
</evidence>
<comment type="caution">
    <text evidence="1">Lacks conserved residue(s) required for the propagation of feature annotation.</text>
</comment>
<dbReference type="SUPFAM" id="SSF57196">
    <property type="entry name" value="EGF/Laminin"/>
    <property type="match status" value="1"/>
</dbReference>
<dbReference type="Pfam" id="PF00008">
    <property type="entry name" value="EGF"/>
    <property type="match status" value="1"/>
</dbReference>
<evidence type="ECO:0000259" key="3">
    <source>
        <dbReference type="PROSITE" id="PS50234"/>
    </source>
</evidence>
<keyword evidence="1" id="KW-0245">EGF-like domain</keyword>
<gene>
    <name evidence="4" type="ORF">DPMN_106085</name>
</gene>